<evidence type="ECO:0000313" key="3">
    <source>
        <dbReference type="EMBL" id="GBF99073.1"/>
    </source>
</evidence>
<keyword evidence="4" id="KW-1185">Reference proteome</keyword>
<dbReference type="FunCoup" id="A0A2V0PLX6">
    <property type="interactions" value="1085"/>
</dbReference>
<reference evidence="3 4" key="1">
    <citation type="journal article" date="2018" name="Sci. Rep.">
        <title>Raphidocelis subcapitata (=Pseudokirchneriella subcapitata) provides an insight into genome evolution and environmental adaptations in the Sphaeropleales.</title>
        <authorList>
            <person name="Suzuki S."/>
            <person name="Yamaguchi H."/>
            <person name="Nakajima N."/>
            <person name="Kawachi M."/>
        </authorList>
    </citation>
    <scope>NUCLEOTIDE SEQUENCE [LARGE SCALE GENOMIC DNA]</scope>
    <source>
        <strain evidence="3 4">NIES-35</strain>
    </source>
</reference>
<dbReference type="AlphaFoldDB" id="A0A2V0PLX6"/>
<dbReference type="InParanoid" id="A0A2V0PLX6"/>
<gene>
    <name evidence="3" type="ORF">Rsub_11844</name>
</gene>
<dbReference type="PANTHER" id="PTHR15020:SF50">
    <property type="entry name" value="UPF0659 PROTEIN YMR090W"/>
    <property type="match status" value="1"/>
</dbReference>
<evidence type="ECO:0000313" key="4">
    <source>
        <dbReference type="Proteomes" id="UP000247498"/>
    </source>
</evidence>
<protein>
    <recommendedName>
        <fullName evidence="2">NAD(P)-binding domain-containing protein</fullName>
    </recommendedName>
</protein>
<feature type="region of interest" description="Disordered" evidence="1">
    <location>
        <begin position="1"/>
        <end position="28"/>
    </location>
</feature>
<dbReference type="Proteomes" id="UP000247498">
    <property type="component" value="Unassembled WGS sequence"/>
</dbReference>
<sequence length="300" mass="30983">MISQQRVAGGSGRCAAGGRARGAAPLSAARQRTRTVRVRAGVVVPGDTVLVAGATGGVGQIVTAKLLERGYKVRALTRRAGRARELFGDHPNLTPAEGDCRDPASLAAAVAGVDAVCCCTGTTAFPSKRWQGGNGPRETDLEGTGNLIAAAPRSLKRFVFVTSAGVEREGEFPWIVLNAFGVLTFKRQSELALVQSGIPYTLLRPSRLTDGPYTSYDLNTLLKATSGGKREVVLSPNDDLKGQASRIVVAEAAVQALAAAEAEGRAFAIESVEGAGPGEDAAAWAARFAACAPAAAGARR</sequence>
<organism evidence="3 4">
    <name type="scientific">Raphidocelis subcapitata</name>
    <dbReference type="NCBI Taxonomy" id="307507"/>
    <lineage>
        <taxon>Eukaryota</taxon>
        <taxon>Viridiplantae</taxon>
        <taxon>Chlorophyta</taxon>
        <taxon>core chlorophytes</taxon>
        <taxon>Chlorophyceae</taxon>
        <taxon>CS clade</taxon>
        <taxon>Sphaeropleales</taxon>
        <taxon>Selenastraceae</taxon>
        <taxon>Raphidocelis</taxon>
    </lineage>
</organism>
<comment type="caution">
    <text evidence="3">The sequence shown here is derived from an EMBL/GenBank/DDBJ whole genome shotgun (WGS) entry which is preliminary data.</text>
</comment>
<accession>A0A2V0PLX6</accession>
<evidence type="ECO:0000259" key="2">
    <source>
        <dbReference type="Pfam" id="PF13460"/>
    </source>
</evidence>
<evidence type="ECO:0000256" key="1">
    <source>
        <dbReference type="SAM" id="MobiDB-lite"/>
    </source>
</evidence>
<proteinExistence type="predicted"/>
<dbReference type="InterPro" id="IPR036291">
    <property type="entry name" value="NAD(P)-bd_dom_sf"/>
</dbReference>
<dbReference type="Gene3D" id="3.40.50.720">
    <property type="entry name" value="NAD(P)-binding Rossmann-like Domain"/>
    <property type="match status" value="1"/>
</dbReference>
<dbReference type="SUPFAM" id="SSF51735">
    <property type="entry name" value="NAD(P)-binding Rossmann-fold domains"/>
    <property type="match status" value="1"/>
</dbReference>
<dbReference type="OrthoDB" id="419598at2759"/>
<dbReference type="STRING" id="307507.A0A2V0PLX6"/>
<feature type="domain" description="NAD(P)-binding" evidence="2">
    <location>
        <begin position="53"/>
        <end position="258"/>
    </location>
</feature>
<name>A0A2V0PLX6_9CHLO</name>
<feature type="compositionally biased region" description="Low complexity" evidence="1">
    <location>
        <begin position="13"/>
        <end position="28"/>
    </location>
</feature>
<dbReference type="EMBL" id="BDRX01000144">
    <property type="protein sequence ID" value="GBF99073.1"/>
    <property type="molecule type" value="Genomic_DNA"/>
</dbReference>
<dbReference type="Pfam" id="PF13460">
    <property type="entry name" value="NAD_binding_10"/>
    <property type="match status" value="1"/>
</dbReference>
<dbReference type="InterPro" id="IPR016040">
    <property type="entry name" value="NAD(P)-bd_dom"/>
</dbReference>
<dbReference type="PANTHER" id="PTHR15020">
    <property type="entry name" value="FLAVIN REDUCTASE-RELATED"/>
    <property type="match status" value="1"/>
</dbReference>